<organism evidence="2 3">
    <name type="scientific">Taxus chinensis</name>
    <name type="common">Chinese yew</name>
    <name type="synonym">Taxus wallichiana var. chinensis</name>
    <dbReference type="NCBI Taxonomy" id="29808"/>
    <lineage>
        <taxon>Eukaryota</taxon>
        <taxon>Viridiplantae</taxon>
        <taxon>Streptophyta</taxon>
        <taxon>Embryophyta</taxon>
        <taxon>Tracheophyta</taxon>
        <taxon>Spermatophyta</taxon>
        <taxon>Pinopsida</taxon>
        <taxon>Pinidae</taxon>
        <taxon>Conifers II</taxon>
        <taxon>Cupressales</taxon>
        <taxon>Taxaceae</taxon>
        <taxon>Taxus</taxon>
    </lineage>
</organism>
<dbReference type="Proteomes" id="UP000824469">
    <property type="component" value="Unassembled WGS sequence"/>
</dbReference>
<evidence type="ECO:0000313" key="2">
    <source>
        <dbReference type="EMBL" id="KAH9295423.1"/>
    </source>
</evidence>
<feature type="compositionally biased region" description="Polar residues" evidence="1">
    <location>
        <begin position="12"/>
        <end position="29"/>
    </location>
</feature>
<evidence type="ECO:0000313" key="3">
    <source>
        <dbReference type="Proteomes" id="UP000824469"/>
    </source>
</evidence>
<name>A0AA38CAX7_TAXCH</name>
<sequence length="212" mass="23879">MDLDALSSSSSNRTCVSTAASNNNTNQFNGRQRVRTMPRRNNKRIASPLLVPVYSPSFVGTFINFTTAAASSPGSITKPMKRKRESPHRKGINHEIQYVHGSIYHQINARSTATGMEIDSSIQPFVGIHLEAVQSHDEYVPQFIHEIKSVYNSKQLQQHNNDNHVHEGYVPVKLPHPTGGFAHGNDMNVRWCAWTVHFCELYGCCYYYNAVT</sequence>
<feature type="non-terminal residue" evidence="2">
    <location>
        <position position="212"/>
    </location>
</feature>
<accession>A0AA38CAX7</accession>
<proteinExistence type="predicted"/>
<protein>
    <submittedName>
        <fullName evidence="2">Uncharacterized protein</fullName>
    </submittedName>
</protein>
<evidence type="ECO:0000256" key="1">
    <source>
        <dbReference type="SAM" id="MobiDB-lite"/>
    </source>
</evidence>
<gene>
    <name evidence="2" type="ORF">KI387_039011</name>
</gene>
<dbReference type="EMBL" id="JAHRHJ020000011">
    <property type="protein sequence ID" value="KAH9295423.1"/>
    <property type="molecule type" value="Genomic_DNA"/>
</dbReference>
<keyword evidence="3" id="KW-1185">Reference proteome</keyword>
<feature type="region of interest" description="Disordered" evidence="1">
    <location>
        <begin position="1"/>
        <end position="29"/>
    </location>
</feature>
<comment type="caution">
    <text evidence="2">The sequence shown here is derived from an EMBL/GenBank/DDBJ whole genome shotgun (WGS) entry which is preliminary data.</text>
</comment>
<reference evidence="2 3" key="1">
    <citation type="journal article" date="2021" name="Nat. Plants">
        <title>The Taxus genome provides insights into paclitaxel biosynthesis.</title>
        <authorList>
            <person name="Xiong X."/>
            <person name="Gou J."/>
            <person name="Liao Q."/>
            <person name="Li Y."/>
            <person name="Zhou Q."/>
            <person name="Bi G."/>
            <person name="Li C."/>
            <person name="Du R."/>
            <person name="Wang X."/>
            <person name="Sun T."/>
            <person name="Guo L."/>
            <person name="Liang H."/>
            <person name="Lu P."/>
            <person name="Wu Y."/>
            <person name="Zhang Z."/>
            <person name="Ro D.K."/>
            <person name="Shang Y."/>
            <person name="Huang S."/>
            <person name="Yan J."/>
        </authorList>
    </citation>
    <scope>NUCLEOTIDE SEQUENCE [LARGE SCALE GENOMIC DNA]</scope>
    <source>
        <strain evidence="2">Ta-2019</strain>
    </source>
</reference>
<dbReference type="AlphaFoldDB" id="A0AA38CAX7"/>